<keyword evidence="6" id="KW-0067">ATP-binding</keyword>
<dbReference type="GO" id="GO:0016301">
    <property type="term" value="F:kinase activity"/>
    <property type="evidence" value="ECO:0007669"/>
    <property type="project" value="UniProtKB-KW"/>
</dbReference>
<comment type="caution">
    <text evidence="8">Lacks conserved residue(s) required for the propagation of feature annotation.</text>
</comment>
<dbReference type="Pfam" id="PF00334">
    <property type="entry name" value="NDK"/>
    <property type="match status" value="1"/>
</dbReference>
<dbReference type="Proteomes" id="UP001608902">
    <property type="component" value="Unassembled WGS sequence"/>
</dbReference>
<dbReference type="AlphaFoldDB" id="A0ABD6E5U5"/>
<keyword evidence="4" id="KW-0547">Nucleotide-binding</keyword>
<accession>A0ABD6E5U5</accession>
<evidence type="ECO:0000256" key="5">
    <source>
        <dbReference type="ARBA" id="ARBA00022777"/>
    </source>
</evidence>
<evidence type="ECO:0000256" key="2">
    <source>
        <dbReference type="ARBA" id="ARBA00022679"/>
    </source>
</evidence>
<evidence type="ECO:0000256" key="3">
    <source>
        <dbReference type="ARBA" id="ARBA00022723"/>
    </source>
</evidence>
<dbReference type="PROSITE" id="PS51374">
    <property type="entry name" value="NDPK_LIKE"/>
    <property type="match status" value="1"/>
</dbReference>
<keyword evidence="3" id="KW-0479">Metal-binding</keyword>
<comment type="similarity">
    <text evidence="8 9">Belongs to the NDK family.</text>
</comment>
<dbReference type="InterPro" id="IPR001564">
    <property type="entry name" value="Nucleoside_diP_kinase"/>
</dbReference>
<sequence length="165" mass="19063">MRFVVPLLNLLSSRTSSTFAMIKPEAVAYPFIAKEILNEIIKNGIEIVGAKRIRLNRNDAERLYRIHQEKFFYERLIQHVTSGPVIVMRLRCSSGDAIERWRTLMGSSKVFRNMLNNRKCLRARFAISDTRNLVHGADSVDTSNYELQLFGPYPPYDQQKLIAQS</sequence>
<keyword evidence="5" id="KW-0418">Kinase</keyword>
<dbReference type="SMART" id="SM00562">
    <property type="entry name" value="NDK"/>
    <property type="match status" value="1"/>
</dbReference>
<keyword evidence="12" id="KW-1185">Reference proteome</keyword>
<dbReference type="GO" id="GO:0046872">
    <property type="term" value="F:metal ion binding"/>
    <property type="evidence" value="ECO:0007669"/>
    <property type="project" value="UniProtKB-KW"/>
</dbReference>
<protein>
    <recommendedName>
        <fullName evidence="10">Nucleoside diphosphate kinase-like domain-containing protein</fullName>
    </recommendedName>
</protein>
<keyword evidence="2" id="KW-0808">Transferase</keyword>
<dbReference type="Gene3D" id="3.30.70.141">
    <property type="entry name" value="Nucleoside diphosphate kinase-like domain"/>
    <property type="match status" value="1"/>
</dbReference>
<evidence type="ECO:0000259" key="10">
    <source>
        <dbReference type="SMART" id="SM00562"/>
    </source>
</evidence>
<evidence type="ECO:0000256" key="9">
    <source>
        <dbReference type="RuleBase" id="RU004011"/>
    </source>
</evidence>
<feature type="domain" description="Nucleoside diphosphate kinase-like" evidence="10">
    <location>
        <begin position="15"/>
        <end position="163"/>
    </location>
</feature>
<comment type="cofactor">
    <cofactor evidence="1">
        <name>Mg(2+)</name>
        <dbReference type="ChEBI" id="CHEBI:18420"/>
    </cofactor>
</comment>
<gene>
    <name evidence="11" type="ORF">AB6A40_001610</name>
</gene>
<keyword evidence="7" id="KW-0460">Magnesium</keyword>
<dbReference type="GO" id="GO:0005524">
    <property type="term" value="F:ATP binding"/>
    <property type="evidence" value="ECO:0007669"/>
    <property type="project" value="UniProtKB-KW"/>
</dbReference>
<evidence type="ECO:0000313" key="11">
    <source>
        <dbReference type="EMBL" id="MFH4974901.1"/>
    </source>
</evidence>
<dbReference type="PANTHER" id="PTHR46956">
    <property type="entry name" value="NUCLEOSIDE DIPHOSPHATE KINASE 6"/>
    <property type="match status" value="1"/>
</dbReference>
<proteinExistence type="inferred from homology"/>
<reference evidence="11 12" key="1">
    <citation type="submission" date="2024-08" db="EMBL/GenBank/DDBJ databases">
        <title>Gnathostoma spinigerum genome.</title>
        <authorList>
            <person name="Gonzalez-Bertolin B."/>
            <person name="Monzon S."/>
            <person name="Zaballos A."/>
            <person name="Jimenez P."/>
            <person name="Dekumyoy P."/>
            <person name="Varona S."/>
            <person name="Cuesta I."/>
            <person name="Sumanam S."/>
            <person name="Adisakwattana P."/>
            <person name="Gasser R.B."/>
            <person name="Hernandez-Gonzalez A."/>
            <person name="Young N.D."/>
            <person name="Perteguer M.J."/>
        </authorList>
    </citation>
    <scope>NUCLEOTIDE SEQUENCE [LARGE SCALE GENOMIC DNA]</scope>
    <source>
        <strain evidence="11">AL3</strain>
        <tissue evidence="11">Liver</tissue>
    </source>
</reference>
<evidence type="ECO:0000256" key="8">
    <source>
        <dbReference type="PROSITE-ProRule" id="PRU00706"/>
    </source>
</evidence>
<dbReference type="InterPro" id="IPR034907">
    <property type="entry name" value="NDK-like_dom"/>
</dbReference>
<organism evidence="11 12">
    <name type="scientific">Gnathostoma spinigerum</name>
    <dbReference type="NCBI Taxonomy" id="75299"/>
    <lineage>
        <taxon>Eukaryota</taxon>
        <taxon>Metazoa</taxon>
        <taxon>Ecdysozoa</taxon>
        <taxon>Nematoda</taxon>
        <taxon>Chromadorea</taxon>
        <taxon>Rhabditida</taxon>
        <taxon>Spirurina</taxon>
        <taxon>Gnathostomatomorpha</taxon>
        <taxon>Gnathostomatoidea</taxon>
        <taxon>Gnathostomatidae</taxon>
        <taxon>Gnathostoma</taxon>
    </lineage>
</organism>
<evidence type="ECO:0000256" key="6">
    <source>
        <dbReference type="ARBA" id="ARBA00022840"/>
    </source>
</evidence>
<name>A0ABD6E5U5_9BILA</name>
<evidence type="ECO:0000256" key="1">
    <source>
        <dbReference type="ARBA" id="ARBA00001946"/>
    </source>
</evidence>
<dbReference type="PANTHER" id="PTHR46956:SF1">
    <property type="entry name" value="NUCLEOSIDE DIPHOSPHATE KINASE 6"/>
    <property type="match status" value="1"/>
</dbReference>
<evidence type="ECO:0000313" key="12">
    <source>
        <dbReference type="Proteomes" id="UP001608902"/>
    </source>
</evidence>
<dbReference type="PRINTS" id="PR01243">
    <property type="entry name" value="NUCDPKINASE"/>
</dbReference>
<dbReference type="InterPro" id="IPR036850">
    <property type="entry name" value="NDK-like_dom_sf"/>
</dbReference>
<dbReference type="EMBL" id="JBGFUD010000614">
    <property type="protein sequence ID" value="MFH4974901.1"/>
    <property type="molecule type" value="Genomic_DNA"/>
</dbReference>
<comment type="caution">
    <text evidence="11">The sequence shown here is derived from an EMBL/GenBank/DDBJ whole genome shotgun (WGS) entry which is preliminary data.</text>
</comment>
<evidence type="ECO:0000256" key="4">
    <source>
        <dbReference type="ARBA" id="ARBA00022741"/>
    </source>
</evidence>
<evidence type="ECO:0000256" key="7">
    <source>
        <dbReference type="ARBA" id="ARBA00022842"/>
    </source>
</evidence>
<dbReference type="InterPro" id="IPR037994">
    <property type="entry name" value="NDPk6"/>
</dbReference>
<dbReference type="SUPFAM" id="SSF54919">
    <property type="entry name" value="Nucleoside diphosphate kinase, NDK"/>
    <property type="match status" value="1"/>
</dbReference>